<protein>
    <submittedName>
        <fullName evidence="1">Uncharacterized protein</fullName>
    </submittedName>
</protein>
<evidence type="ECO:0000313" key="2">
    <source>
        <dbReference type="Proteomes" id="UP000018144"/>
    </source>
</evidence>
<organism evidence="1 2">
    <name type="scientific">Pyronema omphalodes (strain CBS 100304)</name>
    <name type="common">Pyronema confluens</name>
    <dbReference type="NCBI Taxonomy" id="1076935"/>
    <lineage>
        <taxon>Eukaryota</taxon>
        <taxon>Fungi</taxon>
        <taxon>Dikarya</taxon>
        <taxon>Ascomycota</taxon>
        <taxon>Pezizomycotina</taxon>
        <taxon>Pezizomycetes</taxon>
        <taxon>Pezizales</taxon>
        <taxon>Pyronemataceae</taxon>
        <taxon>Pyronema</taxon>
    </lineage>
</organism>
<keyword evidence="2" id="KW-1185">Reference proteome</keyword>
<name>U4KZ77_PYROM</name>
<sequence>MLGKSALMPHLPYSIMVSRELSALLYFCLGLPSKEVPGSVKLCIVQLRTRSHPNTNTEPRSMVQHLFIASECRMRLRLSRGVSGVLRSEYSNTNPVFLWKGLHLRTILACSPASHEIFNST</sequence>
<dbReference type="AlphaFoldDB" id="U4KZ77"/>
<dbReference type="Proteomes" id="UP000018144">
    <property type="component" value="Unassembled WGS sequence"/>
</dbReference>
<evidence type="ECO:0000313" key="1">
    <source>
        <dbReference type="EMBL" id="CCX07735.1"/>
    </source>
</evidence>
<accession>U4KZ77</accession>
<proteinExistence type="predicted"/>
<dbReference type="EMBL" id="HF935369">
    <property type="protein sequence ID" value="CCX07735.1"/>
    <property type="molecule type" value="Genomic_DNA"/>
</dbReference>
<reference evidence="1 2" key="1">
    <citation type="journal article" date="2013" name="PLoS Genet.">
        <title>The genome and development-dependent transcriptomes of Pyronema confluens: a window into fungal evolution.</title>
        <authorList>
            <person name="Traeger S."/>
            <person name="Altegoer F."/>
            <person name="Freitag M."/>
            <person name="Gabaldon T."/>
            <person name="Kempken F."/>
            <person name="Kumar A."/>
            <person name="Marcet-Houben M."/>
            <person name="Poggeler S."/>
            <person name="Stajich J.E."/>
            <person name="Nowrousian M."/>
        </authorList>
    </citation>
    <scope>NUCLEOTIDE SEQUENCE [LARGE SCALE GENOMIC DNA]</scope>
    <source>
        <strain evidence="2">CBS 100304</strain>
        <tissue evidence="1">Vegetative mycelium</tissue>
    </source>
</reference>
<gene>
    <name evidence="1" type="ORF">PCON_07324</name>
</gene>